<reference evidence="1 2" key="1">
    <citation type="journal article" date="2012" name="MBio">
        <title>Comparative genome analysis of three eukaryotic parasites with differing abilities to transform leukocytes reveals key mediators of Theileria-induced leukocyte transformation.</title>
        <authorList>
            <person name="Hayashida K."/>
            <person name="Hara Y."/>
            <person name="Abe T."/>
            <person name="Yamasaki C."/>
            <person name="Toyoda A."/>
            <person name="Kosuge T."/>
            <person name="Suzuki Y."/>
            <person name="Sato Y."/>
            <person name="Kawashima S."/>
            <person name="Katayama T."/>
            <person name="Wakaguri H."/>
            <person name="Inoue N."/>
            <person name="Homma K."/>
            <person name="Tada-Umezaki M."/>
            <person name="Yagi Y."/>
            <person name="Fujii Y."/>
            <person name="Habara T."/>
            <person name="Kanehisa M."/>
            <person name="Watanabe H."/>
            <person name="Ito K."/>
            <person name="Gojobori T."/>
            <person name="Sugawara H."/>
            <person name="Imanishi T."/>
            <person name="Weir W."/>
            <person name="Gardner M."/>
            <person name="Pain A."/>
            <person name="Shiels B."/>
            <person name="Hattori M."/>
            <person name="Nene V."/>
            <person name="Sugimoto C."/>
        </authorList>
    </citation>
    <scope>NUCLEOTIDE SEQUENCE [LARGE SCALE GENOMIC DNA]</scope>
    <source>
        <strain evidence="1 2">Shintoku</strain>
    </source>
</reference>
<dbReference type="AlphaFoldDB" id="J4C8X6"/>
<sequence length="47" mass="5098">MSVNYESRGSQTSTSLATTKTLVCLNSMDATYHHMKVDGTTTNTSII</sequence>
<proteinExistence type="predicted"/>
<dbReference type="KEGG" id="tot:TOT_030000816"/>
<gene>
    <name evidence="1" type="ORF">TOT_030000816</name>
</gene>
<accession>J4C8X6</accession>
<evidence type="ECO:0000313" key="1">
    <source>
        <dbReference type="EMBL" id="BAM41553.1"/>
    </source>
</evidence>
<dbReference type="Proteomes" id="UP000003786">
    <property type="component" value="Chromosome 3"/>
</dbReference>
<name>J4C8X6_THEOR</name>
<evidence type="ECO:0000313" key="2">
    <source>
        <dbReference type="Proteomes" id="UP000003786"/>
    </source>
</evidence>
<organism evidence="1 2">
    <name type="scientific">Theileria orientalis strain Shintoku</name>
    <dbReference type="NCBI Taxonomy" id="869250"/>
    <lineage>
        <taxon>Eukaryota</taxon>
        <taxon>Sar</taxon>
        <taxon>Alveolata</taxon>
        <taxon>Apicomplexa</taxon>
        <taxon>Aconoidasida</taxon>
        <taxon>Piroplasmida</taxon>
        <taxon>Theileriidae</taxon>
        <taxon>Theileria</taxon>
    </lineage>
</organism>
<dbReference type="VEuPathDB" id="PiroplasmaDB:TOT_030000816"/>
<dbReference type="EMBL" id="AP011948">
    <property type="protein sequence ID" value="BAM41553.1"/>
    <property type="molecule type" value="Genomic_DNA"/>
</dbReference>
<dbReference type="RefSeq" id="XP_009691854.1">
    <property type="nucleotide sequence ID" value="XM_009693559.1"/>
</dbReference>
<keyword evidence="2" id="KW-1185">Reference proteome</keyword>
<protein>
    <submittedName>
        <fullName evidence="1">Uncharacterized protein</fullName>
    </submittedName>
</protein>
<dbReference type="GeneID" id="20715963"/>